<dbReference type="Proteomes" id="UP001177260">
    <property type="component" value="Unassembled WGS sequence"/>
</dbReference>
<protein>
    <submittedName>
        <fullName evidence="1">Uncharacterized protein</fullName>
    </submittedName>
</protein>
<organism evidence="1 2">
    <name type="scientific">Aspergillus melleus</name>
    <dbReference type="NCBI Taxonomy" id="138277"/>
    <lineage>
        <taxon>Eukaryota</taxon>
        <taxon>Fungi</taxon>
        <taxon>Dikarya</taxon>
        <taxon>Ascomycota</taxon>
        <taxon>Pezizomycotina</taxon>
        <taxon>Eurotiomycetes</taxon>
        <taxon>Eurotiomycetidae</taxon>
        <taxon>Eurotiales</taxon>
        <taxon>Aspergillaceae</taxon>
        <taxon>Aspergillus</taxon>
        <taxon>Aspergillus subgen. Circumdati</taxon>
    </lineage>
</organism>
<dbReference type="EMBL" id="JAOPJF010000060">
    <property type="protein sequence ID" value="KAK1141716.1"/>
    <property type="molecule type" value="Genomic_DNA"/>
</dbReference>
<sequence length="123" mass="13256">MTFDEPSSIRDGDDDDPATATPASVPSPPQDLAQSPFLDTMMESIRINSSNRDVLPGMLPNNIGTSVGGACWVADCENHNKLSPVSCVGELLVEGYTLAGEYFNNTEKTEAAFILQPSWLPCY</sequence>
<reference evidence="1 2" key="1">
    <citation type="journal article" date="2023" name="ACS Omega">
        <title>Identification of the Neoaspergillic Acid Biosynthesis Gene Cluster by Establishing an In Vitro CRISPR-Ribonucleoprotein Genetic System in Aspergillus melleus.</title>
        <authorList>
            <person name="Yuan B."/>
            <person name="Grau M.F."/>
            <person name="Murata R.M."/>
            <person name="Torok T."/>
            <person name="Venkateswaran K."/>
            <person name="Stajich J.E."/>
            <person name="Wang C.C.C."/>
        </authorList>
    </citation>
    <scope>NUCLEOTIDE SEQUENCE [LARGE SCALE GENOMIC DNA]</scope>
    <source>
        <strain evidence="1 2">IMV 1140</strain>
    </source>
</reference>
<name>A0ACC3AV43_9EURO</name>
<accession>A0ACC3AV43</accession>
<evidence type="ECO:0000313" key="1">
    <source>
        <dbReference type="EMBL" id="KAK1141716.1"/>
    </source>
</evidence>
<proteinExistence type="predicted"/>
<comment type="caution">
    <text evidence="1">The sequence shown here is derived from an EMBL/GenBank/DDBJ whole genome shotgun (WGS) entry which is preliminary data.</text>
</comment>
<gene>
    <name evidence="1" type="ORF">N8T08_008814</name>
</gene>
<keyword evidence="2" id="KW-1185">Reference proteome</keyword>
<evidence type="ECO:0000313" key="2">
    <source>
        <dbReference type="Proteomes" id="UP001177260"/>
    </source>
</evidence>